<dbReference type="InterPro" id="IPR000150">
    <property type="entry name" value="Cof"/>
</dbReference>
<dbReference type="SFLD" id="SFLDG01140">
    <property type="entry name" value="C2.B:_Phosphomannomutase_and_P"/>
    <property type="match status" value="1"/>
</dbReference>
<reference evidence="1" key="1">
    <citation type="journal article" date="2021" name="PeerJ">
        <title>Extensive microbial diversity within the chicken gut microbiome revealed by metagenomics and culture.</title>
        <authorList>
            <person name="Gilroy R."/>
            <person name="Ravi A."/>
            <person name="Getino M."/>
            <person name="Pursley I."/>
            <person name="Horton D.L."/>
            <person name="Alikhan N.F."/>
            <person name="Baker D."/>
            <person name="Gharbi K."/>
            <person name="Hall N."/>
            <person name="Watson M."/>
            <person name="Adriaenssens E.M."/>
            <person name="Foster-Nyarko E."/>
            <person name="Jarju S."/>
            <person name="Secka A."/>
            <person name="Antonio M."/>
            <person name="Oren A."/>
            <person name="Chaudhuri R.R."/>
            <person name="La Ragione R."/>
            <person name="Hildebrand F."/>
            <person name="Pallen M.J."/>
        </authorList>
    </citation>
    <scope>NUCLEOTIDE SEQUENCE</scope>
    <source>
        <strain evidence="1">ChiGjej1B1-13045</strain>
    </source>
</reference>
<dbReference type="Proteomes" id="UP000824017">
    <property type="component" value="Unassembled WGS sequence"/>
</dbReference>
<dbReference type="NCBIfam" id="TIGR00099">
    <property type="entry name" value="Cof-subfamily"/>
    <property type="match status" value="1"/>
</dbReference>
<organism evidence="1 2">
    <name type="scientific">Candidatus Mediterraneibacter stercorigallinarum</name>
    <dbReference type="NCBI Taxonomy" id="2838686"/>
    <lineage>
        <taxon>Bacteria</taxon>
        <taxon>Bacillati</taxon>
        <taxon>Bacillota</taxon>
        <taxon>Clostridia</taxon>
        <taxon>Lachnospirales</taxon>
        <taxon>Lachnospiraceae</taxon>
        <taxon>Mediterraneibacter</taxon>
    </lineage>
</organism>
<proteinExistence type="predicted"/>
<dbReference type="PANTHER" id="PTHR10000">
    <property type="entry name" value="PHOSPHOSERINE PHOSPHATASE"/>
    <property type="match status" value="1"/>
</dbReference>
<keyword evidence="1" id="KW-0378">Hydrolase</keyword>
<dbReference type="InterPro" id="IPR036412">
    <property type="entry name" value="HAD-like_sf"/>
</dbReference>
<dbReference type="SUPFAM" id="SSF56784">
    <property type="entry name" value="HAD-like"/>
    <property type="match status" value="1"/>
</dbReference>
<sequence length="256" mass="28594">MIKAVFFDVDGTLVSHTRGEVSASTRKAVRQLKEKGIQCIIATGRHMVELKKLPVKDIEFDGYITLNGQLCLNEHHEVLSSSALTGADKEQIIRLFEMKEIPVLLVEQERMYINFVNKEVEKTQKDISSDVPETGEYAGGEIYQAIAYVGKDKEDALKTILPACKITRWNNRAVDIISRHGGKVTGIRQYLKENNILIQETMAFGDGENDIEMLESAGIGIAMGNSDDMVKKSADYVTDSVDNEGIEKALRHFEVI</sequence>
<dbReference type="EMBL" id="DXCD01000005">
    <property type="protein sequence ID" value="HIZ12336.1"/>
    <property type="molecule type" value="Genomic_DNA"/>
</dbReference>
<dbReference type="PROSITE" id="PS01229">
    <property type="entry name" value="COF_2"/>
    <property type="match status" value="1"/>
</dbReference>
<dbReference type="PROSITE" id="PS01228">
    <property type="entry name" value="COF_1"/>
    <property type="match status" value="1"/>
</dbReference>
<gene>
    <name evidence="1" type="ORF">H9817_00195</name>
</gene>
<dbReference type="SFLD" id="SFLDG01144">
    <property type="entry name" value="C2.B.4:_PGP_Like"/>
    <property type="match status" value="1"/>
</dbReference>
<dbReference type="AlphaFoldDB" id="A0A9D2D8C2"/>
<dbReference type="Gene3D" id="3.30.1240.10">
    <property type="match status" value="1"/>
</dbReference>
<dbReference type="GO" id="GO:0000287">
    <property type="term" value="F:magnesium ion binding"/>
    <property type="evidence" value="ECO:0007669"/>
    <property type="project" value="TreeGrafter"/>
</dbReference>
<comment type="caution">
    <text evidence="1">The sequence shown here is derived from an EMBL/GenBank/DDBJ whole genome shotgun (WGS) entry which is preliminary data.</text>
</comment>
<dbReference type="NCBIfam" id="TIGR01484">
    <property type="entry name" value="HAD-SF-IIB"/>
    <property type="match status" value="1"/>
</dbReference>
<dbReference type="Pfam" id="PF08282">
    <property type="entry name" value="Hydrolase_3"/>
    <property type="match status" value="1"/>
</dbReference>
<dbReference type="GO" id="GO:0005829">
    <property type="term" value="C:cytosol"/>
    <property type="evidence" value="ECO:0007669"/>
    <property type="project" value="TreeGrafter"/>
</dbReference>
<dbReference type="InterPro" id="IPR006379">
    <property type="entry name" value="HAD-SF_hydro_IIB"/>
</dbReference>
<evidence type="ECO:0000313" key="1">
    <source>
        <dbReference type="EMBL" id="HIZ12336.1"/>
    </source>
</evidence>
<dbReference type="GO" id="GO:0016791">
    <property type="term" value="F:phosphatase activity"/>
    <property type="evidence" value="ECO:0007669"/>
    <property type="project" value="TreeGrafter"/>
</dbReference>
<protein>
    <submittedName>
        <fullName evidence="1">Cof-type HAD-IIB family hydrolase</fullName>
    </submittedName>
</protein>
<dbReference type="InterPro" id="IPR023214">
    <property type="entry name" value="HAD_sf"/>
</dbReference>
<reference evidence="1" key="2">
    <citation type="submission" date="2021-04" db="EMBL/GenBank/DDBJ databases">
        <authorList>
            <person name="Gilroy R."/>
        </authorList>
    </citation>
    <scope>NUCLEOTIDE SEQUENCE</scope>
    <source>
        <strain evidence="1">ChiGjej1B1-13045</strain>
    </source>
</reference>
<accession>A0A9D2D8C2</accession>
<name>A0A9D2D8C2_9FIRM</name>
<dbReference type="SFLD" id="SFLDS00003">
    <property type="entry name" value="Haloacid_Dehalogenase"/>
    <property type="match status" value="1"/>
</dbReference>
<dbReference type="PANTHER" id="PTHR10000:SF25">
    <property type="entry name" value="PHOSPHATASE YKRA-RELATED"/>
    <property type="match status" value="1"/>
</dbReference>
<evidence type="ECO:0000313" key="2">
    <source>
        <dbReference type="Proteomes" id="UP000824017"/>
    </source>
</evidence>
<dbReference type="Gene3D" id="3.40.50.1000">
    <property type="entry name" value="HAD superfamily/HAD-like"/>
    <property type="match status" value="1"/>
</dbReference>